<sequence>MKVKLSEIFGNTTNRSMYSRDELLSLDVKMEFVKRLARYYDIPYLPDGNDEHNLCYANSSTVRFEYRSTFSKRDVITYLLSTQKQDTFHLGKDEVIFSKSV</sequence>
<evidence type="ECO:0000313" key="1">
    <source>
        <dbReference type="EMBL" id="SFW19018.1"/>
    </source>
</evidence>
<dbReference type="OrthoDB" id="1440970at2"/>
<dbReference type="RefSeq" id="WP_072315742.1">
    <property type="nucleotide sequence ID" value="NZ_FPJE01000002.1"/>
</dbReference>
<keyword evidence="2" id="KW-1185">Reference proteome</keyword>
<dbReference type="Proteomes" id="UP000182248">
    <property type="component" value="Unassembled WGS sequence"/>
</dbReference>
<dbReference type="AlphaFoldDB" id="A0A1K1M769"/>
<dbReference type="EMBL" id="FPJE01000002">
    <property type="protein sequence ID" value="SFW19018.1"/>
    <property type="molecule type" value="Genomic_DNA"/>
</dbReference>
<protein>
    <submittedName>
        <fullName evidence="1">Uncharacterized protein</fullName>
    </submittedName>
</protein>
<reference evidence="1 2" key="1">
    <citation type="submission" date="2016-11" db="EMBL/GenBank/DDBJ databases">
        <authorList>
            <person name="Jaros S."/>
            <person name="Januszkiewicz K."/>
            <person name="Wedrychowicz H."/>
        </authorList>
    </citation>
    <scope>NUCLEOTIDE SEQUENCE [LARGE SCALE GENOMIC DNA]</scope>
    <source>
        <strain evidence="1 2">CGMCC 1.12145</strain>
    </source>
</reference>
<proteinExistence type="predicted"/>
<organism evidence="1 2">
    <name type="scientific">Sinomicrobium oceani</name>
    <dbReference type="NCBI Taxonomy" id="1150368"/>
    <lineage>
        <taxon>Bacteria</taxon>
        <taxon>Pseudomonadati</taxon>
        <taxon>Bacteroidota</taxon>
        <taxon>Flavobacteriia</taxon>
        <taxon>Flavobacteriales</taxon>
        <taxon>Flavobacteriaceae</taxon>
        <taxon>Sinomicrobium</taxon>
    </lineage>
</organism>
<accession>A0A1K1M769</accession>
<name>A0A1K1M769_9FLAO</name>
<evidence type="ECO:0000313" key="2">
    <source>
        <dbReference type="Proteomes" id="UP000182248"/>
    </source>
</evidence>
<gene>
    <name evidence="1" type="ORF">SAMN02927921_00446</name>
</gene>